<gene>
    <name evidence="1" type="ORF">METZ01_LOCUS93632</name>
</gene>
<reference evidence="1" key="1">
    <citation type="submission" date="2018-05" db="EMBL/GenBank/DDBJ databases">
        <authorList>
            <person name="Lanie J.A."/>
            <person name="Ng W.-L."/>
            <person name="Kazmierczak K.M."/>
            <person name="Andrzejewski T.M."/>
            <person name="Davidsen T.M."/>
            <person name="Wayne K.J."/>
            <person name="Tettelin H."/>
            <person name="Glass J.I."/>
            <person name="Rusch D."/>
            <person name="Podicherti R."/>
            <person name="Tsui H.-C.T."/>
            <person name="Winkler M.E."/>
        </authorList>
    </citation>
    <scope>NUCLEOTIDE SEQUENCE</scope>
</reference>
<organism evidence="1">
    <name type="scientific">marine metagenome</name>
    <dbReference type="NCBI Taxonomy" id="408172"/>
    <lineage>
        <taxon>unclassified sequences</taxon>
        <taxon>metagenomes</taxon>
        <taxon>ecological metagenomes</taxon>
    </lineage>
</organism>
<proteinExistence type="predicted"/>
<dbReference type="EMBL" id="UINC01009077">
    <property type="protein sequence ID" value="SVA40778.1"/>
    <property type="molecule type" value="Genomic_DNA"/>
</dbReference>
<accession>A0A381VLX5</accession>
<name>A0A381VLX5_9ZZZZ</name>
<sequence length="46" mass="4964">MPIRELAATIISAASIGFPFTGSNMNKLLIFVQEKILKTVPDSKTA</sequence>
<protein>
    <submittedName>
        <fullName evidence="1">Uncharacterized protein</fullName>
    </submittedName>
</protein>
<evidence type="ECO:0000313" key="1">
    <source>
        <dbReference type="EMBL" id="SVA40778.1"/>
    </source>
</evidence>
<dbReference type="AlphaFoldDB" id="A0A381VLX5"/>